<accession>A0ABQ0LNX8</accession>
<feature type="compositionally biased region" description="Low complexity" evidence="1">
    <location>
        <begin position="59"/>
        <end position="73"/>
    </location>
</feature>
<gene>
    <name evidence="2" type="ORF">MCHLO_09837</name>
</gene>
<evidence type="ECO:0000313" key="3">
    <source>
        <dbReference type="Proteomes" id="UP000815677"/>
    </source>
</evidence>
<feature type="compositionally biased region" description="Low complexity" evidence="1">
    <location>
        <begin position="222"/>
        <end position="232"/>
    </location>
</feature>
<feature type="compositionally biased region" description="Basic residues" evidence="1">
    <location>
        <begin position="17"/>
        <end position="31"/>
    </location>
</feature>
<name>A0ABQ0LNX8_MYCCL</name>
<feature type="region of interest" description="Disordered" evidence="1">
    <location>
        <begin position="1"/>
        <end position="94"/>
    </location>
</feature>
<evidence type="ECO:0000256" key="1">
    <source>
        <dbReference type="SAM" id="MobiDB-lite"/>
    </source>
</evidence>
<organism evidence="2 3">
    <name type="scientific">Mycena chlorophos</name>
    <name type="common">Agaric fungus</name>
    <name type="synonym">Agaricus chlorophos</name>
    <dbReference type="NCBI Taxonomy" id="658473"/>
    <lineage>
        <taxon>Eukaryota</taxon>
        <taxon>Fungi</taxon>
        <taxon>Dikarya</taxon>
        <taxon>Basidiomycota</taxon>
        <taxon>Agaricomycotina</taxon>
        <taxon>Agaricomycetes</taxon>
        <taxon>Agaricomycetidae</taxon>
        <taxon>Agaricales</taxon>
        <taxon>Marasmiineae</taxon>
        <taxon>Mycenaceae</taxon>
        <taxon>Mycena</taxon>
    </lineage>
</organism>
<feature type="region of interest" description="Disordered" evidence="1">
    <location>
        <begin position="183"/>
        <end position="279"/>
    </location>
</feature>
<feature type="compositionally biased region" description="Acidic residues" evidence="1">
    <location>
        <begin position="244"/>
        <end position="270"/>
    </location>
</feature>
<feature type="compositionally biased region" description="Basic and acidic residues" evidence="1">
    <location>
        <begin position="47"/>
        <end position="58"/>
    </location>
</feature>
<protein>
    <submittedName>
        <fullName evidence="2">Uncharacterized protein</fullName>
    </submittedName>
</protein>
<evidence type="ECO:0000313" key="2">
    <source>
        <dbReference type="EMBL" id="GAT52821.1"/>
    </source>
</evidence>
<dbReference type="Proteomes" id="UP000815677">
    <property type="component" value="Unassembled WGS sequence"/>
</dbReference>
<sequence>MPHHSDSENTPPQNHREKPRRGHGSAQRRGKAPAVPLRDSNAPEQDPLERIRELEAEKGAIQAEADAAKAEAAALREQQTRTSPSAPSAASDIIRRPKTLASVKMSGLQAQLGYSRNRWMALRTNIRFASHAALLDPTLDWRAQDSKKIAKMANVVHVDFPETRRFENDWGIKFIASQTFSGSKSYRRCADNPNTYRGRKTAERRDATGGADPSTSTPPPSNSSSPSPSSRPSRPPRRSRIDSDSDSDGDGDGDGDGEQGLEEYGDDDGEPAQKKQRLA</sequence>
<proteinExistence type="predicted"/>
<keyword evidence="3" id="KW-1185">Reference proteome</keyword>
<reference evidence="2" key="1">
    <citation type="submission" date="2014-09" db="EMBL/GenBank/DDBJ databases">
        <title>Genome sequence of the luminous mushroom Mycena chlorophos for searching fungal bioluminescence genes.</title>
        <authorList>
            <person name="Tanaka Y."/>
            <person name="Kasuga D."/>
            <person name="Oba Y."/>
            <person name="Hase S."/>
            <person name="Sato K."/>
            <person name="Oba Y."/>
            <person name="Sakakibara Y."/>
        </authorList>
    </citation>
    <scope>NUCLEOTIDE SEQUENCE</scope>
</reference>
<dbReference type="EMBL" id="DF847963">
    <property type="protein sequence ID" value="GAT52821.1"/>
    <property type="molecule type" value="Genomic_DNA"/>
</dbReference>